<keyword evidence="3" id="KW-1185">Reference proteome</keyword>
<keyword evidence="2" id="KW-0378">Hydrolase</keyword>
<evidence type="ECO:0000313" key="2">
    <source>
        <dbReference type="EMBL" id="AGA29823.1"/>
    </source>
</evidence>
<dbReference type="OrthoDB" id="9789133at2"/>
<dbReference type="HOGENOM" id="CLU_020884_3_0_0"/>
<dbReference type="RefSeq" id="WP_015248920.1">
    <property type="nucleotide sequence ID" value="NC_019892.1"/>
</dbReference>
<sequence length="281" mass="30814">MIEPIQAGAEFLDDVESTHPDPGTLAIWWLGQSGYVIKSAGGTLVIDPYLSEHLTTKYAGTAKPHVRMTRSPCRGPDLRRVDLVLSSHKHSDHLDPGTLPGLLEASPEATLVLPEALVEHAIGLGLPADRLVGLDAGRNFRHRGFQVEAIPSAHEGLDTDDRGRHLYLGYIIEVEGLRLYHSGDTLFYDGLVEHLGDGAFDVLFLPINGRDPARGVAGNMSAAEAVTLATVVRPRFVVPHHYEMFTFNTVPIGNFESEALRLPVGVNPRVLRCGERWEIKR</sequence>
<dbReference type="AlphaFoldDB" id="L0DLV2"/>
<dbReference type="KEGG" id="saci:Sinac_5692"/>
<proteinExistence type="predicted"/>
<accession>L0DLV2</accession>
<dbReference type="GO" id="GO:0016787">
    <property type="term" value="F:hydrolase activity"/>
    <property type="evidence" value="ECO:0007669"/>
    <property type="project" value="UniProtKB-KW"/>
</dbReference>
<dbReference type="SMART" id="SM00849">
    <property type="entry name" value="Lactamase_B"/>
    <property type="match status" value="1"/>
</dbReference>
<gene>
    <name evidence="2" type="ordered locus">Sinac_5692</name>
</gene>
<evidence type="ECO:0000313" key="3">
    <source>
        <dbReference type="Proteomes" id="UP000010798"/>
    </source>
</evidence>
<feature type="domain" description="Metallo-beta-lactamase" evidence="1">
    <location>
        <begin position="31"/>
        <end position="241"/>
    </location>
</feature>
<dbReference type="PANTHER" id="PTHR43546">
    <property type="entry name" value="UPF0173 METAL-DEPENDENT HYDROLASE MJ1163-RELATED"/>
    <property type="match status" value="1"/>
</dbReference>
<dbReference type="eggNOG" id="COG2220">
    <property type="taxonomic scope" value="Bacteria"/>
</dbReference>
<name>L0DLV2_SINAD</name>
<organism evidence="2 3">
    <name type="scientific">Singulisphaera acidiphila (strain ATCC BAA-1392 / DSM 18658 / VKM B-2454 / MOB10)</name>
    <dbReference type="NCBI Taxonomy" id="886293"/>
    <lineage>
        <taxon>Bacteria</taxon>
        <taxon>Pseudomonadati</taxon>
        <taxon>Planctomycetota</taxon>
        <taxon>Planctomycetia</taxon>
        <taxon>Isosphaerales</taxon>
        <taxon>Isosphaeraceae</taxon>
        <taxon>Singulisphaera</taxon>
    </lineage>
</organism>
<dbReference type="InterPro" id="IPR001279">
    <property type="entry name" value="Metallo-B-lactamas"/>
</dbReference>
<dbReference type="InterPro" id="IPR050114">
    <property type="entry name" value="UPF0173_UPF0282_UlaG_hydrolase"/>
</dbReference>
<dbReference type="Proteomes" id="UP000010798">
    <property type="component" value="Chromosome"/>
</dbReference>
<dbReference type="EMBL" id="CP003364">
    <property type="protein sequence ID" value="AGA29823.1"/>
    <property type="molecule type" value="Genomic_DNA"/>
</dbReference>
<dbReference type="Gene3D" id="3.60.15.10">
    <property type="entry name" value="Ribonuclease Z/Hydroxyacylglutathione hydrolase-like"/>
    <property type="match status" value="1"/>
</dbReference>
<dbReference type="Pfam" id="PF12706">
    <property type="entry name" value="Lactamase_B_2"/>
    <property type="match status" value="1"/>
</dbReference>
<protein>
    <submittedName>
        <fullName evidence="2">Putative Zn-dependent hydrolase of beta-lactamase fold protein</fullName>
    </submittedName>
</protein>
<dbReference type="SUPFAM" id="SSF56281">
    <property type="entry name" value="Metallo-hydrolase/oxidoreductase"/>
    <property type="match status" value="1"/>
</dbReference>
<dbReference type="InterPro" id="IPR036866">
    <property type="entry name" value="RibonucZ/Hydroxyglut_hydro"/>
</dbReference>
<dbReference type="STRING" id="886293.Sinac_5692"/>
<reference evidence="2 3" key="1">
    <citation type="submission" date="2012-02" db="EMBL/GenBank/DDBJ databases">
        <title>Complete sequence of chromosome of Singulisphaera acidiphila DSM 18658.</title>
        <authorList>
            <consortium name="US DOE Joint Genome Institute (JGI-PGF)"/>
            <person name="Lucas S."/>
            <person name="Copeland A."/>
            <person name="Lapidus A."/>
            <person name="Glavina del Rio T."/>
            <person name="Dalin E."/>
            <person name="Tice H."/>
            <person name="Bruce D."/>
            <person name="Goodwin L."/>
            <person name="Pitluck S."/>
            <person name="Peters L."/>
            <person name="Ovchinnikova G."/>
            <person name="Chertkov O."/>
            <person name="Kyrpides N."/>
            <person name="Mavromatis K."/>
            <person name="Ivanova N."/>
            <person name="Brettin T."/>
            <person name="Detter J.C."/>
            <person name="Han C."/>
            <person name="Larimer F."/>
            <person name="Land M."/>
            <person name="Hauser L."/>
            <person name="Markowitz V."/>
            <person name="Cheng J.-F."/>
            <person name="Hugenholtz P."/>
            <person name="Woyke T."/>
            <person name="Wu D."/>
            <person name="Tindall B."/>
            <person name="Pomrenke H."/>
            <person name="Brambilla E."/>
            <person name="Klenk H.-P."/>
            <person name="Eisen J.A."/>
        </authorList>
    </citation>
    <scope>NUCLEOTIDE SEQUENCE [LARGE SCALE GENOMIC DNA]</scope>
    <source>
        <strain evidence="3">ATCC BAA-1392 / DSM 18658 / VKM B-2454 / MOB10</strain>
    </source>
</reference>
<evidence type="ECO:0000259" key="1">
    <source>
        <dbReference type="SMART" id="SM00849"/>
    </source>
</evidence>